<organism evidence="2 3">
    <name type="scientific">Eleusine coracana subsp. coracana</name>
    <dbReference type="NCBI Taxonomy" id="191504"/>
    <lineage>
        <taxon>Eukaryota</taxon>
        <taxon>Viridiplantae</taxon>
        <taxon>Streptophyta</taxon>
        <taxon>Embryophyta</taxon>
        <taxon>Tracheophyta</taxon>
        <taxon>Spermatophyta</taxon>
        <taxon>Magnoliopsida</taxon>
        <taxon>Liliopsida</taxon>
        <taxon>Poales</taxon>
        <taxon>Poaceae</taxon>
        <taxon>PACMAD clade</taxon>
        <taxon>Chloridoideae</taxon>
        <taxon>Cynodonteae</taxon>
        <taxon>Eleusininae</taxon>
        <taxon>Eleusine</taxon>
    </lineage>
</organism>
<feature type="domain" description="F-box protein AT5G49610-like beta-propeller" evidence="1">
    <location>
        <begin position="61"/>
        <end position="345"/>
    </location>
</feature>
<gene>
    <name evidence="2" type="primary">ga07269</name>
    <name evidence="2" type="ORF">PR202_ga07269</name>
</gene>
<reference evidence="2" key="1">
    <citation type="journal article" date="2018" name="DNA Res.">
        <title>Multiple hybrid de novo genome assembly of finger millet, an orphan allotetraploid crop.</title>
        <authorList>
            <person name="Hatakeyama M."/>
            <person name="Aluri S."/>
            <person name="Balachadran M.T."/>
            <person name="Sivarajan S.R."/>
            <person name="Patrignani A."/>
            <person name="Gruter S."/>
            <person name="Poveda L."/>
            <person name="Shimizu-Inatsugi R."/>
            <person name="Baeten J."/>
            <person name="Francoijs K.J."/>
            <person name="Nataraja K.N."/>
            <person name="Reddy Y.A.N."/>
            <person name="Phadnis S."/>
            <person name="Ravikumar R.L."/>
            <person name="Schlapbach R."/>
            <person name="Sreeman S.M."/>
            <person name="Shimizu K.K."/>
        </authorList>
    </citation>
    <scope>NUCLEOTIDE SEQUENCE</scope>
</reference>
<comment type="caution">
    <text evidence="2">The sequence shown here is derived from an EMBL/GenBank/DDBJ whole genome shotgun (WGS) entry which is preliminary data.</text>
</comment>
<dbReference type="Proteomes" id="UP001054889">
    <property type="component" value="Unassembled WGS sequence"/>
</dbReference>
<dbReference type="AlphaFoldDB" id="A0AAV5BZL6"/>
<sequence length="356" mass="39432">MDDNDHKKLWVFLRLLRRFGALHPPRLLGFYANVNFMSGHERAEFWPVHHAPELASAVPGIKDCRGGRLLAVCGDGFHALTRAVLMSPAGGKKQAILPPSPPVATCMVSLSRKILPDPADHGSIDDDDLQCLDLVVASKHGLPHEAVQVNELRQGVWSARFSLTTELIQSVIIPRLLLAGDRLYMTTREKIIVLNLTSSSFSVIDFPEPMGYNCYGGLLSKADDGSGIYLIKLVVEHDELLIRVWITRPITGSWVLVDTIRLRQIFADLGVKPGHRLYYSGCKVSCVGDNGKFLLLEMGDATVFYMDVPSRTMEAVFRAPTGVLISYMDLSGGTWPVMTIWPPSFPSVKQGQEHEQ</sequence>
<reference evidence="2" key="2">
    <citation type="submission" date="2021-12" db="EMBL/GenBank/DDBJ databases">
        <title>Resequencing data analysis of finger millet.</title>
        <authorList>
            <person name="Hatakeyama M."/>
            <person name="Aluri S."/>
            <person name="Balachadran M.T."/>
            <person name="Sivarajan S.R."/>
            <person name="Poveda L."/>
            <person name="Shimizu-Inatsugi R."/>
            <person name="Schlapbach R."/>
            <person name="Sreeman S.M."/>
            <person name="Shimizu K.K."/>
        </authorList>
    </citation>
    <scope>NUCLEOTIDE SEQUENCE</scope>
</reference>
<proteinExistence type="predicted"/>
<evidence type="ECO:0000259" key="1">
    <source>
        <dbReference type="Pfam" id="PF23635"/>
    </source>
</evidence>
<dbReference type="EMBL" id="BQKI01000003">
    <property type="protein sequence ID" value="GJM90942.1"/>
    <property type="molecule type" value="Genomic_DNA"/>
</dbReference>
<dbReference type="Pfam" id="PF23635">
    <property type="entry name" value="Beta-prop_AT5G49610-like"/>
    <property type="match status" value="1"/>
</dbReference>
<protein>
    <recommendedName>
        <fullName evidence="1">F-box protein AT5G49610-like beta-propeller domain-containing protein</fullName>
    </recommendedName>
</protein>
<accession>A0AAV5BZL6</accession>
<name>A0AAV5BZL6_ELECO</name>
<evidence type="ECO:0000313" key="3">
    <source>
        <dbReference type="Proteomes" id="UP001054889"/>
    </source>
</evidence>
<keyword evidence="3" id="KW-1185">Reference proteome</keyword>
<evidence type="ECO:0000313" key="2">
    <source>
        <dbReference type="EMBL" id="GJM90942.1"/>
    </source>
</evidence>
<dbReference type="InterPro" id="IPR056594">
    <property type="entry name" value="AT5G49610-like_b-prop"/>
</dbReference>
<dbReference type="PANTHER" id="PTHR33207">
    <property type="entry name" value="F-BOX DOMAIN CONTAINING PROTEIN-RELATED"/>
    <property type="match status" value="1"/>
</dbReference>